<organism evidence="2 3">
    <name type="scientific">Mycena maculata</name>
    <dbReference type="NCBI Taxonomy" id="230809"/>
    <lineage>
        <taxon>Eukaryota</taxon>
        <taxon>Fungi</taxon>
        <taxon>Dikarya</taxon>
        <taxon>Basidiomycota</taxon>
        <taxon>Agaricomycotina</taxon>
        <taxon>Agaricomycetes</taxon>
        <taxon>Agaricomycetidae</taxon>
        <taxon>Agaricales</taxon>
        <taxon>Marasmiineae</taxon>
        <taxon>Mycenaceae</taxon>
        <taxon>Mycena</taxon>
    </lineage>
</organism>
<accession>A0AAD7IZK3</accession>
<feature type="transmembrane region" description="Helical" evidence="1">
    <location>
        <begin position="142"/>
        <end position="163"/>
    </location>
</feature>
<evidence type="ECO:0000256" key="1">
    <source>
        <dbReference type="SAM" id="Phobius"/>
    </source>
</evidence>
<keyword evidence="1" id="KW-0472">Membrane</keyword>
<reference evidence="2" key="1">
    <citation type="submission" date="2023-03" db="EMBL/GenBank/DDBJ databases">
        <title>Massive genome expansion in bonnet fungi (Mycena s.s.) driven by repeated elements and novel gene families across ecological guilds.</title>
        <authorList>
            <consortium name="Lawrence Berkeley National Laboratory"/>
            <person name="Harder C.B."/>
            <person name="Miyauchi S."/>
            <person name="Viragh M."/>
            <person name="Kuo A."/>
            <person name="Thoen E."/>
            <person name="Andreopoulos B."/>
            <person name="Lu D."/>
            <person name="Skrede I."/>
            <person name="Drula E."/>
            <person name="Henrissat B."/>
            <person name="Morin E."/>
            <person name="Kohler A."/>
            <person name="Barry K."/>
            <person name="LaButti K."/>
            <person name="Morin E."/>
            <person name="Salamov A."/>
            <person name="Lipzen A."/>
            <person name="Mereny Z."/>
            <person name="Hegedus B."/>
            <person name="Baldrian P."/>
            <person name="Stursova M."/>
            <person name="Weitz H."/>
            <person name="Taylor A."/>
            <person name="Grigoriev I.V."/>
            <person name="Nagy L.G."/>
            <person name="Martin F."/>
            <person name="Kauserud H."/>
        </authorList>
    </citation>
    <scope>NUCLEOTIDE SEQUENCE</scope>
    <source>
        <strain evidence="2">CBHHK188m</strain>
    </source>
</reference>
<name>A0AAD7IZK3_9AGAR</name>
<comment type="caution">
    <text evidence="2">The sequence shown here is derived from an EMBL/GenBank/DDBJ whole genome shotgun (WGS) entry which is preliminary data.</text>
</comment>
<sequence>MQINGLKSHFQYELAQTGTNLSSVQREESLLSTKLYVALTLIHKLFNWIRSRLKKTKVMLDQSLISILIEIGQTNGDRVEISDDKATKVWEFQAKVTQFFKCQWIFGPLAVLPILHLGDLILELSFKFEFGVWHNFLCQSWSLLWVGCMGILQLVLWWLRYYLTMRVVPAHPKIMTSLLLGNHYLEAAEDEYVGYHSDLAVDVCSVHRAPLIHSSSSGSKAYVKMQHELKISTEPAGVGEWDGGVVSYMILMGRYYLNVLGTVIRSSAYIYITHKYPEITRTYSEKFLGCLKQGKIWITDARVPPMVTLVSSGVQNSILVQFGWIILPVDGMGCNTRRPDHAGKKFGPNREVQRLLSGGNHDFKLRYGADAAEYNVPRRSPNPFFHHESVGSDPAKPRACRMSTMIREKYAEKQ</sequence>
<gene>
    <name evidence="2" type="ORF">DFH07DRAFT_773926</name>
</gene>
<keyword evidence="1" id="KW-1133">Transmembrane helix</keyword>
<keyword evidence="1" id="KW-0812">Transmembrane</keyword>
<protein>
    <submittedName>
        <fullName evidence="2">Uncharacterized protein</fullName>
    </submittedName>
</protein>
<evidence type="ECO:0000313" key="2">
    <source>
        <dbReference type="EMBL" id="KAJ7753912.1"/>
    </source>
</evidence>
<feature type="transmembrane region" description="Helical" evidence="1">
    <location>
        <begin position="104"/>
        <end position="122"/>
    </location>
</feature>
<keyword evidence="3" id="KW-1185">Reference proteome</keyword>
<proteinExistence type="predicted"/>
<dbReference type="Proteomes" id="UP001215280">
    <property type="component" value="Unassembled WGS sequence"/>
</dbReference>
<evidence type="ECO:0000313" key="3">
    <source>
        <dbReference type="Proteomes" id="UP001215280"/>
    </source>
</evidence>
<dbReference type="AlphaFoldDB" id="A0AAD7IZK3"/>
<dbReference type="EMBL" id="JARJLG010000069">
    <property type="protein sequence ID" value="KAJ7753912.1"/>
    <property type="molecule type" value="Genomic_DNA"/>
</dbReference>